<evidence type="ECO:0000313" key="9">
    <source>
        <dbReference type="Proteomes" id="UP000011518"/>
    </source>
</evidence>
<dbReference type="GO" id="GO:0005886">
    <property type="term" value="C:plasma membrane"/>
    <property type="evidence" value="ECO:0007669"/>
    <property type="project" value="TreeGrafter"/>
</dbReference>
<dbReference type="CDD" id="cd05774">
    <property type="entry name" value="IgV_CEACAM_D1"/>
    <property type="match status" value="2"/>
</dbReference>
<feature type="region of interest" description="Disordered" evidence="5">
    <location>
        <begin position="714"/>
        <end position="775"/>
    </location>
</feature>
<dbReference type="Proteomes" id="UP000011518">
    <property type="component" value="Unassembled WGS sequence"/>
</dbReference>
<dbReference type="Gene3D" id="2.60.40.10">
    <property type="entry name" value="Immunoglobulins"/>
    <property type="match status" value="6"/>
</dbReference>
<dbReference type="SMART" id="SM00409">
    <property type="entry name" value="IG"/>
    <property type="match status" value="6"/>
</dbReference>
<evidence type="ECO:0000256" key="2">
    <source>
        <dbReference type="ARBA" id="ARBA00023180"/>
    </source>
</evidence>
<dbReference type="PANTHER" id="PTHR44427:SF1">
    <property type="entry name" value="CARCINOEMBRYONIC ANTIGEN-RELATED CELL ADHESION MOLECULE 1"/>
    <property type="match status" value="1"/>
</dbReference>
<evidence type="ECO:0000256" key="3">
    <source>
        <dbReference type="ARBA" id="ARBA00023319"/>
    </source>
</evidence>
<dbReference type="InterPro" id="IPR003598">
    <property type="entry name" value="Ig_sub2"/>
</dbReference>
<keyword evidence="1" id="KW-0732">Signal</keyword>
<dbReference type="Pfam" id="PF13895">
    <property type="entry name" value="Ig_2"/>
    <property type="match status" value="1"/>
</dbReference>
<evidence type="ECO:0000259" key="7">
    <source>
        <dbReference type="PROSITE" id="PS50835"/>
    </source>
</evidence>
<dbReference type="InterPro" id="IPR003599">
    <property type="entry name" value="Ig_sub"/>
</dbReference>
<sequence>MERPSTSPHWGCTPWQELLLAVSLLTFWHLPITAQLTIKSEPFNATQGKDVLLSVYNVPVDVSGYQWYRGERVDRSQLILQYETNSQRVTEGPQYSGRKEIFSNGSLLLRNVRQEDSGFYTIHTITGIETDQASGQFRVFSELPKPFITSNNSHPMEDKDSVKLACEPETPDTTYRWWINGMSLPDSDRIVLTKDNRTLTLLSVTRTNKGPYGCETQNPVSTGRSDPITLDISYGPDPPTISPPDSNYPPGSNLSLSCHAASKPPAQYFWFLPRRPQQSTQVLFIPNIHKHDGGSYICLARNSATNLSRATIKNIVVIVSLLTFWHLPITAQLSIKSEPFNATQGKDVLLSVYNASVDVSGYQWYRGERVDKSQLILQYEMNSQKVTEGLQYSGREEIFSNGSLLLHNVSQDDAGFYTIQTVTGIETDQAIGQFRVFLELPKPFITSNNSDPMEGENSVTLTCEPETPDTTYRWWINGTSLPDSDRIALTKDNRTLTLLNVTRNDTGPYECETQNPVSTNRSDPVFLNVSSSPATQPLNHLHSNANDSGSYICLAHNSVTGLNRTTVKNITVLEPVPKPSLNISNTTVTEEDSVVLTCVSNYNGTFSTTWLKNNKSLVIIKDRMTLSPDNSILTIDPVKKEDEGEYQCAVSNSVSFNPSDPVKLYVRSNPKPDNGLSDGAIAGIVIGVLAGVALIAGLVYCLFFKKTRGASDQHHLTEHKPSDSNNSQGHSDNSLNKTDDVAYSSLNFDAQKSTQPTLSPSSTATETIYSEVKKK</sequence>
<protein>
    <submittedName>
        <fullName evidence="8">Carcinoembryonic antigen-related cell adhesion molecule 1</fullName>
    </submittedName>
</protein>
<keyword evidence="2" id="KW-0325">Glycoprotein</keyword>
<keyword evidence="6" id="KW-1133">Transmembrane helix</keyword>
<gene>
    <name evidence="8" type="ORF">TREES_T100011466</name>
</gene>
<dbReference type="SUPFAM" id="SSF48726">
    <property type="entry name" value="Immunoglobulin"/>
    <property type="match status" value="6"/>
</dbReference>
<evidence type="ECO:0000256" key="5">
    <source>
        <dbReference type="SAM" id="MobiDB-lite"/>
    </source>
</evidence>
<feature type="compositionally biased region" description="Polar residues" evidence="5">
    <location>
        <begin position="744"/>
        <end position="768"/>
    </location>
</feature>
<feature type="domain" description="Ig-like" evidence="7">
    <location>
        <begin position="577"/>
        <end position="665"/>
    </location>
</feature>
<reference evidence="9" key="2">
    <citation type="journal article" date="2013" name="Nat. Commun.">
        <title>Genome of the Chinese tree shrew.</title>
        <authorList>
            <person name="Fan Y."/>
            <person name="Huang Z.Y."/>
            <person name="Cao C.C."/>
            <person name="Chen C.S."/>
            <person name="Chen Y.X."/>
            <person name="Fan D.D."/>
            <person name="He J."/>
            <person name="Hou H.L."/>
            <person name="Hu L."/>
            <person name="Hu X.T."/>
            <person name="Jiang X.T."/>
            <person name="Lai R."/>
            <person name="Lang Y.S."/>
            <person name="Liang B."/>
            <person name="Liao S.G."/>
            <person name="Mu D."/>
            <person name="Ma Y.Y."/>
            <person name="Niu Y.Y."/>
            <person name="Sun X.Q."/>
            <person name="Xia J.Q."/>
            <person name="Xiao J."/>
            <person name="Xiong Z.Q."/>
            <person name="Xu L."/>
            <person name="Yang L."/>
            <person name="Zhang Y."/>
            <person name="Zhao W."/>
            <person name="Zhao X.D."/>
            <person name="Zheng Y.T."/>
            <person name="Zhou J.M."/>
            <person name="Zhu Y.B."/>
            <person name="Zhang G.J."/>
            <person name="Wang J."/>
            <person name="Yao Y.G."/>
        </authorList>
    </citation>
    <scope>NUCLEOTIDE SEQUENCE [LARGE SCALE GENOMIC DNA]</scope>
</reference>
<evidence type="ECO:0000256" key="6">
    <source>
        <dbReference type="SAM" id="Phobius"/>
    </source>
</evidence>
<dbReference type="FunCoup" id="L9L7I2">
    <property type="interactions" value="175"/>
</dbReference>
<dbReference type="STRING" id="246437.L9L7I2"/>
<evidence type="ECO:0000256" key="1">
    <source>
        <dbReference type="ARBA" id="ARBA00022729"/>
    </source>
</evidence>
<accession>L9L7I2</accession>
<keyword evidence="9" id="KW-1185">Reference proteome</keyword>
<dbReference type="FunFam" id="2.60.40.10:FF:000244">
    <property type="entry name" value="carcinoembryonic antigen-related cell adhesion molecule 16"/>
    <property type="match status" value="3"/>
</dbReference>
<dbReference type="GO" id="GO:1990782">
    <property type="term" value="F:protein tyrosine kinase binding"/>
    <property type="evidence" value="ECO:0007669"/>
    <property type="project" value="TreeGrafter"/>
</dbReference>
<dbReference type="InParanoid" id="L9L7I2"/>
<dbReference type="AlphaFoldDB" id="L9L7I2"/>
<dbReference type="CDD" id="cd12841">
    <property type="entry name" value="TM_EphA1"/>
    <property type="match status" value="1"/>
</dbReference>
<evidence type="ECO:0000313" key="8">
    <source>
        <dbReference type="EMBL" id="ELW71060.1"/>
    </source>
</evidence>
<dbReference type="GO" id="GO:0002682">
    <property type="term" value="P:regulation of immune system process"/>
    <property type="evidence" value="ECO:0007669"/>
    <property type="project" value="TreeGrafter"/>
</dbReference>
<dbReference type="InterPro" id="IPR007110">
    <property type="entry name" value="Ig-like_dom"/>
</dbReference>
<proteinExistence type="inferred from homology"/>
<feature type="domain" description="Ig-like" evidence="7">
    <location>
        <begin position="441"/>
        <end position="528"/>
    </location>
</feature>
<keyword evidence="6" id="KW-0812">Transmembrane</keyword>
<dbReference type="Pfam" id="PF07686">
    <property type="entry name" value="V-set"/>
    <property type="match status" value="2"/>
</dbReference>
<feature type="transmembrane region" description="Helical" evidence="6">
    <location>
        <begin position="680"/>
        <end position="703"/>
    </location>
</feature>
<dbReference type="InterPro" id="IPR013783">
    <property type="entry name" value="Ig-like_fold"/>
</dbReference>
<dbReference type="InterPro" id="IPR050831">
    <property type="entry name" value="CEA_cell_adhesion"/>
</dbReference>
<feature type="domain" description="Ig-like" evidence="7">
    <location>
        <begin position="144"/>
        <end position="231"/>
    </location>
</feature>
<comment type="similarity">
    <text evidence="4">Belongs to the immunoglobulin superfamily. CEA family.</text>
</comment>
<evidence type="ECO:0000256" key="4">
    <source>
        <dbReference type="ARBA" id="ARBA00038222"/>
    </source>
</evidence>
<keyword evidence="3" id="KW-0393">Immunoglobulin domain</keyword>
<dbReference type="SMART" id="SM00408">
    <property type="entry name" value="IGc2"/>
    <property type="match status" value="4"/>
</dbReference>
<dbReference type="Pfam" id="PF13927">
    <property type="entry name" value="Ig_3"/>
    <property type="match status" value="3"/>
</dbReference>
<dbReference type="GO" id="GO:0009986">
    <property type="term" value="C:cell surface"/>
    <property type="evidence" value="ECO:0007669"/>
    <property type="project" value="TreeGrafter"/>
</dbReference>
<feature type="compositionally biased region" description="Polar residues" evidence="5">
    <location>
        <begin position="723"/>
        <end position="736"/>
    </location>
</feature>
<dbReference type="InterPro" id="IPR036179">
    <property type="entry name" value="Ig-like_dom_sf"/>
</dbReference>
<dbReference type="GO" id="GO:0007165">
    <property type="term" value="P:signal transduction"/>
    <property type="evidence" value="ECO:0007669"/>
    <property type="project" value="TreeGrafter"/>
</dbReference>
<dbReference type="PANTHER" id="PTHR44427">
    <property type="entry name" value="CARCINOEMBRYONIC ANTIGEN-RELATED CELL ADHESION MOLECULE 19"/>
    <property type="match status" value="1"/>
</dbReference>
<dbReference type="EMBL" id="KB320473">
    <property type="protein sequence ID" value="ELW71060.1"/>
    <property type="molecule type" value="Genomic_DNA"/>
</dbReference>
<organism evidence="8 9">
    <name type="scientific">Tupaia chinensis</name>
    <name type="common">Chinese tree shrew</name>
    <name type="synonym">Tupaia belangeri chinensis</name>
    <dbReference type="NCBI Taxonomy" id="246437"/>
    <lineage>
        <taxon>Eukaryota</taxon>
        <taxon>Metazoa</taxon>
        <taxon>Chordata</taxon>
        <taxon>Craniata</taxon>
        <taxon>Vertebrata</taxon>
        <taxon>Euteleostomi</taxon>
        <taxon>Mammalia</taxon>
        <taxon>Eutheria</taxon>
        <taxon>Euarchontoglires</taxon>
        <taxon>Scandentia</taxon>
        <taxon>Tupaiidae</taxon>
        <taxon>Tupaia</taxon>
    </lineage>
</organism>
<keyword evidence="6" id="KW-0472">Membrane</keyword>
<dbReference type="CDD" id="cd05740">
    <property type="entry name" value="IgI_hCEACAM_2_4_6_like"/>
    <property type="match status" value="2"/>
</dbReference>
<name>L9L7I2_TUPCH</name>
<reference evidence="9" key="1">
    <citation type="submission" date="2012-07" db="EMBL/GenBank/DDBJ databases">
        <title>Genome of the Chinese tree shrew, a rising model animal genetically related to primates.</title>
        <authorList>
            <person name="Zhang G."/>
            <person name="Fan Y."/>
            <person name="Yao Y."/>
            <person name="Huang Z."/>
        </authorList>
    </citation>
    <scope>NUCLEOTIDE SEQUENCE [LARGE SCALE GENOMIC DNA]</scope>
</reference>
<dbReference type="PROSITE" id="PS50835">
    <property type="entry name" value="IG_LIKE"/>
    <property type="match status" value="4"/>
</dbReference>
<feature type="domain" description="Ig-like" evidence="7">
    <location>
        <begin position="239"/>
        <end position="308"/>
    </location>
</feature>
<dbReference type="InterPro" id="IPR013106">
    <property type="entry name" value="Ig_V-set"/>
</dbReference>